<dbReference type="RefSeq" id="WP_245375943.1">
    <property type="nucleotide sequence ID" value="NZ_JAGGLB010000026.1"/>
</dbReference>
<comment type="cofactor">
    <cofactor evidence="1">
        <name>Mg(2+)</name>
        <dbReference type="ChEBI" id="CHEBI:18420"/>
    </cofactor>
</comment>
<comment type="caution">
    <text evidence="5">The sequence shown here is derived from an EMBL/GenBank/DDBJ whole genome shotgun (WGS) entry which is preliminary data.</text>
</comment>
<dbReference type="InterPro" id="IPR015797">
    <property type="entry name" value="NUDIX_hydrolase-like_dom_sf"/>
</dbReference>
<evidence type="ECO:0000313" key="5">
    <source>
        <dbReference type="EMBL" id="MBP1994577.1"/>
    </source>
</evidence>
<dbReference type="Proteomes" id="UP001519287">
    <property type="component" value="Unassembled WGS sequence"/>
</dbReference>
<dbReference type="Pfam" id="PF00293">
    <property type="entry name" value="NUDIX"/>
    <property type="match status" value="1"/>
</dbReference>
<evidence type="ECO:0000256" key="1">
    <source>
        <dbReference type="ARBA" id="ARBA00001946"/>
    </source>
</evidence>
<dbReference type="SUPFAM" id="SSF55811">
    <property type="entry name" value="Nudix"/>
    <property type="match status" value="1"/>
</dbReference>
<dbReference type="InterPro" id="IPR020084">
    <property type="entry name" value="NUDIX_hydrolase_CS"/>
</dbReference>
<feature type="domain" description="Nudix hydrolase" evidence="4">
    <location>
        <begin position="2"/>
        <end position="136"/>
    </location>
</feature>
<evidence type="ECO:0000256" key="2">
    <source>
        <dbReference type="ARBA" id="ARBA00022801"/>
    </source>
</evidence>
<gene>
    <name evidence="5" type="ORF">J2Z66_006216</name>
</gene>
<dbReference type="PRINTS" id="PR00502">
    <property type="entry name" value="NUDIXFAMILY"/>
</dbReference>
<dbReference type="PANTHER" id="PTHR43046:SF14">
    <property type="entry name" value="MUTT_NUDIX FAMILY PROTEIN"/>
    <property type="match status" value="1"/>
</dbReference>
<evidence type="ECO:0000256" key="3">
    <source>
        <dbReference type="RuleBase" id="RU003476"/>
    </source>
</evidence>
<dbReference type="Gene3D" id="3.90.79.10">
    <property type="entry name" value="Nucleoside Triphosphate Pyrophosphohydrolase"/>
    <property type="match status" value="1"/>
</dbReference>
<organism evidence="5 6">
    <name type="scientific">Paenibacillus eucommiae</name>
    <dbReference type="NCBI Taxonomy" id="1355755"/>
    <lineage>
        <taxon>Bacteria</taxon>
        <taxon>Bacillati</taxon>
        <taxon>Bacillota</taxon>
        <taxon>Bacilli</taxon>
        <taxon>Bacillales</taxon>
        <taxon>Paenibacillaceae</taxon>
        <taxon>Paenibacillus</taxon>
    </lineage>
</organism>
<dbReference type="PROSITE" id="PS00893">
    <property type="entry name" value="NUDIX_BOX"/>
    <property type="match status" value="1"/>
</dbReference>
<reference evidence="5 6" key="1">
    <citation type="submission" date="2021-03" db="EMBL/GenBank/DDBJ databases">
        <title>Genomic Encyclopedia of Type Strains, Phase IV (KMG-IV): sequencing the most valuable type-strain genomes for metagenomic binning, comparative biology and taxonomic classification.</title>
        <authorList>
            <person name="Goeker M."/>
        </authorList>
    </citation>
    <scope>NUCLEOTIDE SEQUENCE [LARGE SCALE GENOMIC DNA]</scope>
    <source>
        <strain evidence="5 6">DSM 26048</strain>
    </source>
</reference>
<evidence type="ECO:0000259" key="4">
    <source>
        <dbReference type="PROSITE" id="PS51462"/>
    </source>
</evidence>
<sequence>MKTICSAGGLIIKDDHVLLVKIAYGVNKGYLMLPGGCVDDGESFEEAAVREVKEETGIYARPKRLIGLRTGTKETPNGLELGVYVVFEMEMVSGCLVADGNEVSDVQFRPIDDVLADSQVISLTQEIILSYRSALSNSGLFTLKSTLETNNKYVDYHVYTLLKPDF</sequence>
<dbReference type="PROSITE" id="PS51462">
    <property type="entry name" value="NUDIX"/>
    <property type="match status" value="1"/>
</dbReference>
<keyword evidence="2 3" id="KW-0378">Hydrolase</keyword>
<keyword evidence="6" id="KW-1185">Reference proteome</keyword>
<name>A0ABS4J410_9BACL</name>
<comment type="similarity">
    <text evidence="3">Belongs to the Nudix hydrolase family.</text>
</comment>
<accession>A0ABS4J410</accession>
<dbReference type="InterPro" id="IPR020476">
    <property type="entry name" value="Nudix_hydrolase"/>
</dbReference>
<evidence type="ECO:0000313" key="6">
    <source>
        <dbReference type="Proteomes" id="UP001519287"/>
    </source>
</evidence>
<proteinExistence type="inferred from homology"/>
<dbReference type="PANTHER" id="PTHR43046">
    <property type="entry name" value="GDP-MANNOSE MANNOSYL HYDROLASE"/>
    <property type="match status" value="1"/>
</dbReference>
<dbReference type="EMBL" id="JAGGLB010000026">
    <property type="protein sequence ID" value="MBP1994577.1"/>
    <property type="molecule type" value="Genomic_DNA"/>
</dbReference>
<dbReference type="InterPro" id="IPR000086">
    <property type="entry name" value="NUDIX_hydrolase_dom"/>
</dbReference>
<protein>
    <submittedName>
        <fullName evidence="5">ADP-ribose pyrophosphatase YjhB (NUDIX family)</fullName>
    </submittedName>
</protein>